<dbReference type="AlphaFoldDB" id="A0A4Z0BQC1"/>
<name>A0A4Z0BQC1_9BURK</name>
<evidence type="ECO:0000313" key="4">
    <source>
        <dbReference type="Proteomes" id="UP000298180"/>
    </source>
</evidence>
<dbReference type="CDD" id="cd13665">
    <property type="entry name" value="PBP2_TRAP_Dctp3_4"/>
    <property type="match status" value="1"/>
</dbReference>
<organism evidence="3 4">
    <name type="scientific">Ramlibacter henchirensis</name>
    <dbReference type="NCBI Taxonomy" id="204072"/>
    <lineage>
        <taxon>Bacteria</taxon>
        <taxon>Pseudomonadati</taxon>
        <taxon>Pseudomonadota</taxon>
        <taxon>Betaproteobacteria</taxon>
        <taxon>Burkholderiales</taxon>
        <taxon>Comamonadaceae</taxon>
        <taxon>Ramlibacter</taxon>
    </lineage>
</organism>
<dbReference type="Proteomes" id="UP000298180">
    <property type="component" value="Unassembled WGS sequence"/>
</dbReference>
<feature type="chain" id="PRO_5021324384" evidence="2">
    <location>
        <begin position="25"/>
        <end position="348"/>
    </location>
</feature>
<comment type="caution">
    <text evidence="3">The sequence shown here is derived from an EMBL/GenBank/DDBJ whole genome shotgun (WGS) entry which is preliminary data.</text>
</comment>
<dbReference type="Pfam" id="PF03480">
    <property type="entry name" value="DctP"/>
    <property type="match status" value="1"/>
</dbReference>
<protein>
    <submittedName>
        <fullName evidence="3">TRAP transporter substrate-binding protein</fullName>
    </submittedName>
</protein>
<evidence type="ECO:0000256" key="1">
    <source>
        <dbReference type="ARBA" id="ARBA00022729"/>
    </source>
</evidence>
<evidence type="ECO:0000313" key="3">
    <source>
        <dbReference type="EMBL" id="TFZ00590.1"/>
    </source>
</evidence>
<sequence length="348" mass="37942">MKALKTLGRALAAAAFLAAASAGAQTTVLRFSDLFPAAYPFGALSAQFAKDVKERTGGKVEVQVFPSGTLTPPPQCYEGVLQGLSDICQAVLAYTPGRFPVMESVDLPGYPNSGRLTTRVANDVYQKFQPRELDAVKVLYLHAHPPGSLMTVNKPVKTLDDLKGMKMRSTGLSARIVTALGGSPVSMPITQAYDPLKRGVLDGTDGTFNALKYYRFAEVTKYTTMATDVGYVSTFAVVMNKAKWNALPADVRTALDAVSREYMVKAGDLWDQIEREGLAFGREKGHEFIRLDPKELERWRAAVIEPLHTDYVKRVSGSGLPGEEIVKAKRESIKRHSAAFPALEVPVK</sequence>
<proteinExistence type="predicted"/>
<dbReference type="Gene3D" id="3.40.190.170">
    <property type="entry name" value="Bacterial extracellular solute-binding protein, family 7"/>
    <property type="match status" value="1"/>
</dbReference>
<gene>
    <name evidence="3" type="ORF">EZ313_19225</name>
</gene>
<dbReference type="EMBL" id="SMLM01000003">
    <property type="protein sequence ID" value="TFZ00590.1"/>
    <property type="molecule type" value="Genomic_DNA"/>
</dbReference>
<feature type="signal peptide" evidence="2">
    <location>
        <begin position="1"/>
        <end position="24"/>
    </location>
</feature>
<dbReference type="GO" id="GO:0055085">
    <property type="term" value="P:transmembrane transport"/>
    <property type="evidence" value="ECO:0007669"/>
    <property type="project" value="InterPro"/>
</dbReference>
<dbReference type="OrthoDB" id="9794826at2"/>
<dbReference type="SUPFAM" id="SSF53850">
    <property type="entry name" value="Periplasmic binding protein-like II"/>
    <property type="match status" value="1"/>
</dbReference>
<reference evidence="3 4" key="1">
    <citation type="submission" date="2019-03" db="EMBL/GenBank/DDBJ databases">
        <title>Ramlibacter henchirensis DSM 14656, whole genome shotgun sequence.</title>
        <authorList>
            <person name="Zhang X."/>
            <person name="Feng G."/>
            <person name="Zhu H."/>
        </authorList>
    </citation>
    <scope>NUCLEOTIDE SEQUENCE [LARGE SCALE GENOMIC DNA]</scope>
    <source>
        <strain evidence="3 4">DSM 14656</strain>
    </source>
</reference>
<dbReference type="PANTHER" id="PTHR33376:SF15">
    <property type="entry name" value="BLL6794 PROTEIN"/>
    <property type="match status" value="1"/>
</dbReference>
<accession>A0A4Z0BQC1</accession>
<dbReference type="PANTHER" id="PTHR33376">
    <property type="match status" value="1"/>
</dbReference>
<dbReference type="InterPro" id="IPR018389">
    <property type="entry name" value="DctP_fam"/>
</dbReference>
<dbReference type="InterPro" id="IPR038404">
    <property type="entry name" value="TRAP_DctP_sf"/>
</dbReference>
<dbReference type="RefSeq" id="WP_135264930.1">
    <property type="nucleotide sequence ID" value="NZ_SMLM01000003.1"/>
</dbReference>
<evidence type="ECO:0000256" key="2">
    <source>
        <dbReference type="SAM" id="SignalP"/>
    </source>
</evidence>
<keyword evidence="1 2" id="KW-0732">Signal</keyword>
<dbReference type="NCBIfam" id="NF037995">
    <property type="entry name" value="TRAP_S1"/>
    <property type="match status" value="1"/>
</dbReference>
<keyword evidence="4" id="KW-1185">Reference proteome</keyword>